<name>A0A9C6X9N6_FRAOC</name>
<keyword evidence="6 9" id="KW-0472">Membrane</keyword>
<reference evidence="11" key="1">
    <citation type="submission" date="2025-08" db="UniProtKB">
        <authorList>
            <consortium name="RefSeq"/>
        </authorList>
    </citation>
    <scope>IDENTIFICATION</scope>
    <source>
        <tissue evidence="11">Whole organism</tissue>
    </source>
</reference>
<evidence type="ECO:0000256" key="1">
    <source>
        <dbReference type="ARBA" id="ARBA00004141"/>
    </source>
</evidence>
<proteinExistence type="predicted"/>
<dbReference type="GeneID" id="127751741"/>
<feature type="transmembrane region" description="Helical" evidence="9">
    <location>
        <begin position="276"/>
        <end position="294"/>
    </location>
</feature>
<sequence>MGVESVSDFFAYWLRQHDKSAPKTLRERFWLSCRGTGVKWAPFTGLLVMTLSGLDTIMTRTSLLDAGPGIRFLFGMYACTTAVYFNAFKQEETLAMLRQLSWVAVQVEGGELGGQPDPDTQAMLRRTATSSSRFIRGGEIWSCFVMISIGLPVALTGKPANPTWPPPDTPAQWWSLLVLHCLSTVFLPAAYFSLFPLITSLFRQCSALEHAIAKLLERAHTFQQVRDATLLSSELNHGFAMLNGLFHGILSHILQSTLFIPLFAAYEMLNGQFDGFLIAVIPLNFAFFLPLCLAGEGTKSAALAEAAYNGSWLEGDHNCRVLRLQVMQRAARPNQITSREMGPINLRLFQEALKSWFSFLNFMLNTL</sequence>
<organism evidence="10 11">
    <name type="scientific">Frankliniella occidentalis</name>
    <name type="common">Western flower thrips</name>
    <name type="synonym">Euthrips occidentalis</name>
    <dbReference type="NCBI Taxonomy" id="133901"/>
    <lineage>
        <taxon>Eukaryota</taxon>
        <taxon>Metazoa</taxon>
        <taxon>Ecdysozoa</taxon>
        <taxon>Arthropoda</taxon>
        <taxon>Hexapoda</taxon>
        <taxon>Insecta</taxon>
        <taxon>Pterygota</taxon>
        <taxon>Neoptera</taxon>
        <taxon>Paraneoptera</taxon>
        <taxon>Thysanoptera</taxon>
        <taxon>Terebrantia</taxon>
        <taxon>Thripoidea</taxon>
        <taxon>Thripidae</taxon>
        <taxon>Frankliniella</taxon>
    </lineage>
</organism>
<dbReference type="AlphaFoldDB" id="A0A9C6X9N6"/>
<dbReference type="RefSeq" id="XP_052131706.1">
    <property type="nucleotide sequence ID" value="XM_052275746.1"/>
</dbReference>
<dbReference type="KEGG" id="foc:127751741"/>
<feature type="transmembrane region" description="Helical" evidence="9">
    <location>
        <begin position="173"/>
        <end position="194"/>
    </location>
</feature>
<keyword evidence="4" id="KW-0552">Olfaction</keyword>
<gene>
    <name evidence="11" type="primary">LOC127751741</name>
</gene>
<keyword evidence="7" id="KW-0675">Receptor</keyword>
<feature type="transmembrane region" description="Helical" evidence="9">
    <location>
        <begin position="70"/>
        <end position="88"/>
    </location>
</feature>
<keyword evidence="2" id="KW-0716">Sensory transduction</keyword>
<dbReference type="Proteomes" id="UP000504606">
    <property type="component" value="Unplaced"/>
</dbReference>
<dbReference type="GO" id="GO:0004984">
    <property type="term" value="F:olfactory receptor activity"/>
    <property type="evidence" value="ECO:0007669"/>
    <property type="project" value="InterPro"/>
</dbReference>
<keyword evidence="8" id="KW-0807">Transducer</keyword>
<evidence type="ECO:0000313" key="10">
    <source>
        <dbReference type="Proteomes" id="UP000504606"/>
    </source>
</evidence>
<dbReference type="GO" id="GO:0007165">
    <property type="term" value="P:signal transduction"/>
    <property type="evidence" value="ECO:0007669"/>
    <property type="project" value="UniProtKB-KW"/>
</dbReference>
<dbReference type="Pfam" id="PF02949">
    <property type="entry name" value="7tm_6"/>
    <property type="match status" value="1"/>
</dbReference>
<feature type="transmembrane region" description="Helical" evidence="9">
    <location>
        <begin position="40"/>
        <end position="58"/>
    </location>
</feature>
<keyword evidence="5 9" id="KW-1133">Transmembrane helix</keyword>
<dbReference type="OrthoDB" id="7179992at2759"/>
<evidence type="ECO:0000256" key="2">
    <source>
        <dbReference type="ARBA" id="ARBA00022606"/>
    </source>
</evidence>
<evidence type="ECO:0000256" key="9">
    <source>
        <dbReference type="SAM" id="Phobius"/>
    </source>
</evidence>
<dbReference type="InterPro" id="IPR004117">
    <property type="entry name" value="7tm6_olfct_rcpt"/>
</dbReference>
<feature type="transmembrane region" description="Helical" evidence="9">
    <location>
        <begin position="134"/>
        <end position="153"/>
    </location>
</feature>
<evidence type="ECO:0000256" key="6">
    <source>
        <dbReference type="ARBA" id="ARBA00023136"/>
    </source>
</evidence>
<keyword evidence="10" id="KW-1185">Reference proteome</keyword>
<comment type="subcellular location">
    <subcellularLocation>
        <location evidence="1">Membrane</location>
        <topology evidence="1">Multi-pass membrane protein</topology>
    </subcellularLocation>
</comment>
<evidence type="ECO:0000256" key="4">
    <source>
        <dbReference type="ARBA" id="ARBA00022725"/>
    </source>
</evidence>
<evidence type="ECO:0000256" key="7">
    <source>
        <dbReference type="ARBA" id="ARBA00023170"/>
    </source>
</evidence>
<evidence type="ECO:0000256" key="8">
    <source>
        <dbReference type="ARBA" id="ARBA00023224"/>
    </source>
</evidence>
<evidence type="ECO:0000313" key="11">
    <source>
        <dbReference type="RefSeq" id="XP_052131706.1"/>
    </source>
</evidence>
<protein>
    <submittedName>
        <fullName evidence="11">Uncharacterized protein LOC127751741</fullName>
    </submittedName>
</protein>
<keyword evidence="3 9" id="KW-0812">Transmembrane</keyword>
<feature type="transmembrane region" description="Helical" evidence="9">
    <location>
        <begin position="245"/>
        <end position="264"/>
    </location>
</feature>
<dbReference type="GO" id="GO:0016020">
    <property type="term" value="C:membrane"/>
    <property type="evidence" value="ECO:0007669"/>
    <property type="project" value="UniProtKB-SubCell"/>
</dbReference>
<accession>A0A9C6X9N6</accession>
<evidence type="ECO:0000256" key="5">
    <source>
        <dbReference type="ARBA" id="ARBA00022989"/>
    </source>
</evidence>
<evidence type="ECO:0000256" key="3">
    <source>
        <dbReference type="ARBA" id="ARBA00022692"/>
    </source>
</evidence>
<dbReference type="GO" id="GO:0005549">
    <property type="term" value="F:odorant binding"/>
    <property type="evidence" value="ECO:0007669"/>
    <property type="project" value="InterPro"/>
</dbReference>